<dbReference type="GO" id="GO:0032958">
    <property type="term" value="P:inositol phosphate biosynthetic process"/>
    <property type="evidence" value="ECO:0007669"/>
    <property type="project" value="TreeGrafter"/>
</dbReference>
<evidence type="ECO:0000256" key="7">
    <source>
        <dbReference type="ARBA" id="ARBA00022777"/>
    </source>
</evidence>
<dbReference type="OrthoDB" id="272370at2759"/>
<evidence type="ECO:0000256" key="1">
    <source>
        <dbReference type="ARBA" id="ARBA00003979"/>
    </source>
</evidence>
<sequence>MTKPNLLELPIGAQLAYLAEGGANVIYRIVSAKSAIASKKELPLAVNGAGPGVVDSYSVPPEFKGKLLRLRKDTPSGIPYQEIARNFDKNIRPLFQPEELVDQELVCLPRGLIQHCNDQLRVAEMDGKRSKRRQGVYLATTEPFGLLITDMTTFNDTGMVLAELKPKWLLQSPSAPATARRCRTCAMRDMKNHEAWTRGKKPERSFCPLDLVSDKFENVLRATRSVKGCKDPKRLAKVLYWNGTMQKLLAHQRAHRDVGLHGPPAQSRDKSLGMTLRDCTMFIKMPRDEVGTVEIRLGDLDLKTGAGGKAKYWLDVEKQMISEGWYLGSKSCSHMSDCALQGSRGHSQPSI</sequence>
<evidence type="ECO:0000256" key="8">
    <source>
        <dbReference type="ARBA" id="ARBA00022840"/>
    </source>
</evidence>
<evidence type="ECO:0000256" key="5">
    <source>
        <dbReference type="ARBA" id="ARBA00022679"/>
    </source>
</evidence>
<evidence type="ECO:0000256" key="9">
    <source>
        <dbReference type="RuleBase" id="RU364126"/>
    </source>
</evidence>
<comment type="domain">
    <text evidence="9">The EXKPK motif is conserved in inositol-pentakisphosphate 2-kinases of both family 1 and 2.</text>
</comment>
<evidence type="ECO:0000256" key="2">
    <source>
        <dbReference type="ARBA" id="ARBA00008305"/>
    </source>
</evidence>
<protein>
    <recommendedName>
        <fullName evidence="4 9">Inositol-pentakisphosphate 2-kinase</fullName>
        <ecNumber evidence="3 9">2.7.1.158</ecNumber>
    </recommendedName>
</protein>
<keyword evidence="6 9" id="KW-0547">Nucleotide-binding</keyword>
<proteinExistence type="inferred from homology"/>
<comment type="function">
    <text evidence="1">Has kinase activity and phosphorylates inositol-1,3,4,5,6-pentakisphosphate (Ins(1,3,4,5,6)P5) to produce 1,2,3,4,5,6-hexakisphosphate (InsP6), also known as phytate.</text>
</comment>
<dbReference type="GO" id="GO:0005634">
    <property type="term" value="C:nucleus"/>
    <property type="evidence" value="ECO:0007669"/>
    <property type="project" value="TreeGrafter"/>
</dbReference>
<keyword evidence="5 9" id="KW-0808">Transferase</keyword>
<evidence type="ECO:0000256" key="6">
    <source>
        <dbReference type="ARBA" id="ARBA00022741"/>
    </source>
</evidence>
<dbReference type="AlphaFoldDB" id="A0A0F0ICI5"/>
<dbReference type="EC" id="2.7.1.158" evidence="3 9"/>
<dbReference type="GO" id="GO:0035299">
    <property type="term" value="F:inositol-1,3,4,5,6-pentakisphosphate 2-kinase activity"/>
    <property type="evidence" value="ECO:0007669"/>
    <property type="project" value="UniProtKB-EC"/>
</dbReference>
<evidence type="ECO:0000256" key="4">
    <source>
        <dbReference type="ARBA" id="ARBA00014846"/>
    </source>
</evidence>
<gene>
    <name evidence="10" type="ORF">P875_00010268</name>
</gene>
<keyword evidence="7 9" id="KW-0418">Kinase</keyword>
<keyword evidence="8 9" id="KW-0067">ATP-binding</keyword>
<dbReference type="InterPro" id="IPR009286">
    <property type="entry name" value="Ins_P5_2-kin"/>
</dbReference>
<dbReference type="Proteomes" id="UP000033540">
    <property type="component" value="Unassembled WGS sequence"/>
</dbReference>
<comment type="function">
    <text evidence="9">Phosphorylates Ins(1,3,4,5,6)P5 at position 2 to form Ins(1,2,3,4,5,6)P6 (InsP6 or phytate).</text>
</comment>
<dbReference type="GO" id="GO:0005524">
    <property type="term" value="F:ATP binding"/>
    <property type="evidence" value="ECO:0007669"/>
    <property type="project" value="UniProtKB-KW"/>
</dbReference>
<comment type="caution">
    <text evidence="10">The sequence shown here is derived from an EMBL/GenBank/DDBJ whole genome shotgun (WGS) entry which is preliminary data.</text>
</comment>
<dbReference type="EMBL" id="JZEE01000363">
    <property type="protein sequence ID" value="KJK65479.1"/>
    <property type="molecule type" value="Genomic_DNA"/>
</dbReference>
<comment type="similarity">
    <text evidence="2">Belongs to the IPK1 type 1 family.</text>
</comment>
<dbReference type="Pfam" id="PF06090">
    <property type="entry name" value="Ins_P5_2-kin"/>
    <property type="match status" value="2"/>
</dbReference>
<organism evidence="10 11">
    <name type="scientific">Aspergillus parasiticus (strain ATCC 56775 / NRRL 5862 / SRRC 143 / SU-1)</name>
    <dbReference type="NCBI Taxonomy" id="1403190"/>
    <lineage>
        <taxon>Eukaryota</taxon>
        <taxon>Fungi</taxon>
        <taxon>Dikarya</taxon>
        <taxon>Ascomycota</taxon>
        <taxon>Pezizomycotina</taxon>
        <taxon>Eurotiomycetes</taxon>
        <taxon>Eurotiomycetidae</taxon>
        <taxon>Eurotiales</taxon>
        <taxon>Aspergillaceae</taxon>
        <taxon>Aspergillus</taxon>
        <taxon>Aspergillus subgen. Circumdati</taxon>
    </lineage>
</organism>
<accession>A0A0F0ICI5</accession>
<name>A0A0F0ICI5_ASPPU</name>
<dbReference type="PANTHER" id="PTHR14456">
    <property type="entry name" value="INOSITOL POLYPHOSPHATE KINASE 1"/>
    <property type="match status" value="1"/>
</dbReference>
<evidence type="ECO:0000313" key="11">
    <source>
        <dbReference type="Proteomes" id="UP000033540"/>
    </source>
</evidence>
<evidence type="ECO:0000256" key="3">
    <source>
        <dbReference type="ARBA" id="ARBA00012023"/>
    </source>
</evidence>
<evidence type="ECO:0000313" key="10">
    <source>
        <dbReference type="EMBL" id="KJK65479.1"/>
    </source>
</evidence>
<dbReference type="STRING" id="1403190.A0A0F0ICI5"/>
<reference evidence="10 11" key="1">
    <citation type="submission" date="2015-02" db="EMBL/GenBank/DDBJ databases">
        <title>Draft genome sequence of Aspergillus parasiticus SU-1.</title>
        <authorList>
            <person name="Yu J."/>
            <person name="Fedorova N."/>
            <person name="Yin Y."/>
            <person name="Losada L."/>
            <person name="Zafar N."/>
            <person name="Taujale R."/>
            <person name="Ehrlich K.C."/>
            <person name="Bhatnagar D."/>
            <person name="Cleveland T.E."/>
            <person name="Bennett J.W."/>
            <person name="Nierman W.C."/>
        </authorList>
    </citation>
    <scope>NUCLEOTIDE SEQUENCE [LARGE SCALE GENOMIC DNA]</scope>
    <source>
        <strain evidence="11">ATCC 56775 / NRRL 5862 / SRRC 143 / SU-1</strain>
    </source>
</reference>
<comment type="catalytic activity">
    <reaction evidence="9">
        <text>1D-myo-inositol 1,3,4,5,6-pentakisphosphate + ATP = 1D-myo-inositol hexakisphosphate + ADP + H(+)</text>
        <dbReference type="Rhea" id="RHEA:20313"/>
        <dbReference type="ChEBI" id="CHEBI:15378"/>
        <dbReference type="ChEBI" id="CHEBI:30616"/>
        <dbReference type="ChEBI" id="CHEBI:57733"/>
        <dbReference type="ChEBI" id="CHEBI:58130"/>
        <dbReference type="ChEBI" id="CHEBI:456216"/>
        <dbReference type="EC" id="2.7.1.158"/>
    </reaction>
</comment>
<dbReference type="PANTHER" id="PTHR14456:SF2">
    <property type="entry name" value="INOSITOL-PENTAKISPHOSPHATE 2-KINASE"/>
    <property type="match status" value="1"/>
</dbReference>